<organism evidence="3 4">
    <name type="scientific">Mytilus edulis</name>
    <name type="common">Blue mussel</name>
    <dbReference type="NCBI Taxonomy" id="6550"/>
    <lineage>
        <taxon>Eukaryota</taxon>
        <taxon>Metazoa</taxon>
        <taxon>Spiralia</taxon>
        <taxon>Lophotrochozoa</taxon>
        <taxon>Mollusca</taxon>
        <taxon>Bivalvia</taxon>
        <taxon>Autobranchia</taxon>
        <taxon>Pteriomorphia</taxon>
        <taxon>Mytilida</taxon>
        <taxon>Mytiloidea</taxon>
        <taxon>Mytilidae</taxon>
        <taxon>Mytilinae</taxon>
        <taxon>Mytilus</taxon>
    </lineage>
</organism>
<dbReference type="PANTHER" id="PTHR26392:SF92">
    <property type="entry name" value="PROTEIN KINASE DOMAIN-CONTAINING PROTEIN"/>
    <property type="match status" value="1"/>
</dbReference>
<dbReference type="PANTHER" id="PTHR26392">
    <property type="entry name" value="MITOGEN-ACTIVATED PROTEIN KINASE KINASE KINASE 7-RELATED"/>
    <property type="match status" value="1"/>
</dbReference>
<sequence>MLYNISYLNSYVGNENSYDYIMAQLYYYEERPSCMASNTNEDLEQTMKTLELKKNTCEQRNELVKTAQHVNKHKTHVGEERKDLTEKDDDTSLLRRSCPDEQIKRLRVMFESVEDMLSSPDYDEDLKSELSAALPKYKTDLQTAKRDLLRNDCGIVVAGETSAGKTTLINQLVNKKIFATNSLAATGKITRIRNSESMKIKCYSKDETLLKEEDVQDEKELKSSIKRLTKIGDDLKDIHFVDVYLPVPILKGNVIIIDTPGIGDEKMINNRLLEFLPNAVAFVFVVNAHHAGGVHKKGLLKILKTIKDNESEMPCFDPRDALFLTNHMTQVEEGVNTFFTAEYKRFERVLQDTIENNKNKRVVFYYRFLKKFIRHAERVYSLD</sequence>
<reference evidence="3" key="1">
    <citation type="submission" date="2021-03" db="EMBL/GenBank/DDBJ databases">
        <authorList>
            <person name="Bekaert M."/>
        </authorList>
    </citation>
    <scope>NUCLEOTIDE SEQUENCE</scope>
</reference>
<dbReference type="SUPFAM" id="SSF52540">
    <property type="entry name" value="P-loop containing nucleoside triphosphate hydrolases"/>
    <property type="match status" value="1"/>
</dbReference>
<keyword evidence="4" id="KW-1185">Reference proteome</keyword>
<dbReference type="InterPro" id="IPR027417">
    <property type="entry name" value="P-loop_NTPase"/>
</dbReference>
<gene>
    <name evidence="3" type="ORF">MEDL_6021</name>
</gene>
<dbReference type="EMBL" id="CAJPWZ010000341">
    <property type="protein sequence ID" value="CAG2190744.1"/>
    <property type="molecule type" value="Genomic_DNA"/>
</dbReference>
<accession>A0A8S3Q5P6</accession>
<protein>
    <recommendedName>
        <fullName evidence="2">Dynamin N-terminal domain-containing protein</fullName>
    </recommendedName>
</protein>
<evidence type="ECO:0000259" key="2">
    <source>
        <dbReference type="Pfam" id="PF00350"/>
    </source>
</evidence>
<evidence type="ECO:0000313" key="4">
    <source>
        <dbReference type="Proteomes" id="UP000683360"/>
    </source>
</evidence>
<proteinExistence type="predicted"/>
<dbReference type="InterPro" id="IPR045063">
    <property type="entry name" value="Dynamin_N"/>
</dbReference>
<evidence type="ECO:0000313" key="3">
    <source>
        <dbReference type="EMBL" id="CAG2190744.1"/>
    </source>
</evidence>
<dbReference type="AlphaFoldDB" id="A0A8S3Q5P6"/>
<feature type="compositionally biased region" description="Basic and acidic residues" evidence="1">
    <location>
        <begin position="76"/>
        <end position="92"/>
    </location>
</feature>
<name>A0A8S3Q5P6_MYTED</name>
<dbReference type="OrthoDB" id="8927528at2759"/>
<dbReference type="Pfam" id="PF00350">
    <property type="entry name" value="Dynamin_N"/>
    <property type="match status" value="1"/>
</dbReference>
<feature type="domain" description="Dynamin N-terminal" evidence="2">
    <location>
        <begin position="155"/>
        <end position="291"/>
    </location>
</feature>
<feature type="region of interest" description="Disordered" evidence="1">
    <location>
        <begin position="72"/>
        <end position="92"/>
    </location>
</feature>
<dbReference type="Gene3D" id="3.40.50.300">
    <property type="entry name" value="P-loop containing nucleotide triphosphate hydrolases"/>
    <property type="match status" value="1"/>
</dbReference>
<dbReference type="Proteomes" id="UP000683360">
    <property type="component" value="Unassembled WGS sequence"/>
</dbReference>
<comment type="caution">
    <text evidence="3">The sequence shown here is derived from an EMBL/GenBank/DDBJ whole genome shotgun (WGS) entry which is preliminary data.</text>
</comment>
<evidence type="ECO:0000256" key="1">
    <source>
        <dbReference type="SAM" id="MobiDB-lite"/>
    </source>
</evidence>